<evidence type="ECO:0000256" key="2">
    <source>
        <dbReference type="ARBA" id="ARBA00022692"/>
    </source>
</evidence>
<dbReference type="Gene3D" id="3.40.50.300">
    <property type="entry name" value="P-loop containing nucleotide triphosphate hydrolases"/>
    <property type="match status" value="1"/>
</dbReference>
<keyword evidence="3" id="KW-0547">Nucleotide-binding</keyword>
<evidence type="ECO:0000256" key="1">
    <source>
        <dbReference type="ARBA" id="ARBA00004141"/>
    </source>
</evidence>
<feature type="domain" description="ABC transmembrane type-2" evidence="9">
    <location>
        <begin position="499"/>
        <end position="727"/>
    </location>
</feature>
<feature type="transmembrane region" description="Helical" evidence="7">
    <location>
        <begin position="533"/>
        <end position="557"/>
    </location>
</feature>
<gene>
    <name evidence="10" type="ORF">PVAND_004694</name>
</gene>
<dbReference type="GO" id="GO:0140359">
    <property type="term" value="F:ABC-type transporter activity"/>
    <property type="evidence" value="ECO:0007669"/>
    <property type="project" value="InterPro"/>
</dbReference>
<keyword evidence="4" id="KW-0067">ATP-binding</keyword>
<feature type="transmembrane region" description="Helical" evidence="7">
    <location>
        <begin position="669"/>
        <end position="691"/>
    </location>
</feature>
<dbReference type="SUPFAM" id="SSF52540">
    <property type="entry name" value="P-loop containing nucleoside triphosphate hydrolases"/>
    <property type="match status" value="1"/>
</dbReference>
<dbReference type="Pfam" id="PF12698">
    <property type="entry name" value="ABC2_membrane_3"/>
    <property type="match status" value="1"/>
</dbReference>
<dbReference type="InterPro" id="IPR003593">
    <property type="entry name" value="AAA+_ATPase"/>
</dbReference>
<dbReference type="InterPro" id="IPR003439">
    <property type="entry name" value="ABC_transporter-like_ATP-bd"/>
</dbReference>
<dbReference type="InterPro" id="IPR013525">
    <property type="entry name" value="ABC2_TM"/>
</dbReference>
<evidence type="ECO:0000313" key="11">
    <source>
        <dbReference type="Proteomes" id="UP001107558"/>
    </source>
</evidence>
<keyword evidence="5 7" id="KW-1133">Transmembrane helix</keyword>
<dbReference type="EMBL" id="JADBJN010000002">
    <property type="protein sequence ID" value="KAG5674743.1"/>
    <property type="molecule type" value="Genomic_DNA"/>
</dbReference>
<keyword evidence="11" id="KW-1185">Reference proteome</keyword>
<dbReference type="GO" id="GO:0016887">
    <property type="term" value="F:ATP hydrolysis activity"/>
    <property type="evidence" value="ECO:0007669"/>
    <property type="project" value="InterPro"/>
</dbReference>
<evidence type="ECO:0000256" key="5">
    <source>
        <dbReference type="ARBA" id="ARBA00022989"/>
    </source>
</evidence>
<organism evidence="10 11">
    <name type="scientific">Polypedilum vanderplanki</name>
    <name type="common">Sleeping chironomid midge</name>
    <dbReference type="NCBI Taxonomy" id="319348"/>
    <lineage>
        <taxon>Eukaryota</taxon>
        <taxon>Metazoa</taxon>
        <taxon>Ecdysozoa</taxon>
        <taxon>Arthropoda</taxon>
        <taxon>Hexapoda</taxon>
        <taxon>Insecta</taxon>
        <taxon>Pterygota</taxon>
        <taxon>Neoptera</taxon>
        <taxon>Endopterygota</taxon>
        <taxon>Diptera</taxon>
        <taxon>Nematocera</taxon>
        <taxon>Chironomoidea</taxon>
        <taxon>Chironomidae</taxon>
        <taxon>Chironominae</taxon>
        <taxon>Polypedilum</taxon>
        <taxon>Polypedilum</taxon>
    </lineage>
</organism>
<dbReference type="CDD" id="cd03230">
    <property type="entry name" value="ABC_DR_subfamily_A"/>
    <property type="match status" value="1"/>
</dbReference>
<dbReference type="Proteomes" id="UP001107558">
    <property type="component" value="Chromosome 2"/>
</dbReference>
<evidence type="ECO:0000256" key="7">
    <source>
        <dbReference type="SAM" id="Phobius"/>
    </source>
</evidence>
<dbReference type="InterPro" id="IPR017871">
    <property type="entry name" value="ABC_transporter-like_CS"/>
</dbReference>
<dbReference type="PANTHER" id="PTHR43038">
    <property type="entry name" value="ATP-BINDING CASSETTE, SUB-FAMILY H, MEMBER 1"/>
    <property type="match status" value="1"/>
</dbReference>
<dbReference type="GO" id="GO:0016020">
    <property type="term" value="C:membrane"/>
    <property type="evidence" value="ECO:0007669"/>
    <property type="project" value="UniProtKB-SubCell"/>
</dbReference>
<reference evidence="10" key="1">
    <citation type="submission" date="2021-03" db="EMBL/GenBank/DDBJ databases">
        <title>Chromosome level genome of the anhydrobiotic midge Polypedilum vanderplanki.</title>
        <authorList>
            <person name="Yoshida Y."/>
            <person name="Kikawada T."/>
            <person name="Gusev O."/>
        </authorList>
    </citation>
    <scope>NUCLEOTIDE SEQUENCE</scope>
    <source>
        <strain evidence="10">NIAS01</strain>
        <tissue evidence="10">Whole body or cell culture</tissue>
    </source>
</reference>
<dbReference type="OrthoDB" id="10255969at2759"/>
<dbReference type="SMART" id="SM00382">
    <property type="entry name" value="AAA"/>
    <property type="match status" value="1"/>
</dbReference>
<comment type="caution">
    <text evidence="10">The sequence shown here is derived from an EMBL/GenBank/DDBJ whole genome shotgun (WGS) entry which is preliminary data.</text>
</comment>
<proteinExistence type="predicted"/>
<keyword evidence="2 7" id="KW-0812">Transmembrane</keyword>
<dbReference type="InterPro" id="IPR027417">
    <property type="entry name" value="P-loop_NTPase"/>
</dbReference>
<dbReference type="GO" id="GO:0005524">
    <property type="term" value="F:ATP binding"/>
    <property type="evidence" value="ECO:0007669"/>
    <property type="project" value="UniProtKB-KW"/>
</dbReference>
<name>A0A9J6BXZ5_POLVA</name>
<evidence type="ECO:0000256" key="3">
    <source>
        <dbReference type="ARBA" id="ARBA00022741"/>
    </source>
</evidence>
<feature type="transmembrane region" description="Helical" evidence="7">
    <location>
        <begin position="342"/>
        <end position="362"/>
    </location>
</feature>
<dbReference type="InterPro" id="IPR047817">
    <property type="entry name" value="ABC2_TM_bact-type"/>
</dbReference>
<feature type="transmembrane region" description="Helical" evidence="7">
    <location>
        <begin position="616"/>
        <end position="636"/>
    </location>
</feature>
<dbReference type="AlphaFoldDB" id="A0A9J6BXZ5"/>
<feature type="domain" description="ABC transporter" evidence="8">
    <location>
        <begin position="4"/>
        <end position="238"/>
    </location>
</feature>
<accession>A0A9J6BXZ5</accession>
<keyword evidence="6 7" id="KW-0472">Membrane</keyword>
<evidence type="ECO:0000259" key="9">
    <source>
        <dbReference type="PROSITE" id="PS51012"/>
    </source>
</evidence>
<evidence type="ECO:0000259" key="8">
    <source>
        <dbReference type="PROSITE" id="PS50893"/>
    </source>
</evidence>
<dbReference type="Pfam" id="PF00005">
    <property type="entry name" value="ABC_tran"/>
    <property type="match status" value="1"/>
</dbReference>
<dbReference type="PROSITE" id="PS50893">
    <property type="entry name" value="ABC_TRANSPORTER_2"/>
    <property type="match status" value="1"/>
</dbReference>
<dbReference type="PROSITE" id="PS51012">
    <property type="entry name" value="ABC_TM2"/>
    <property type="match status" value="1"/>
</dbReference>
<feature type="transmembrane region" description="Helical" evidence="7">
    <location>
        <begin position="642"/>
        <end position="662"/>
    </location>
</feature>
<feature type="transmembrane region" description="Helical" evidence="7">
    <location>
        <begin position="577"/>
        <end position="604"/>
    </location>
</feature>
<dbReference type="PANTHER" id="PTHR43038:SF2">
    <property type="entry name" value="RH61964P"/>
    <property type="match status" value="1"/>
</dbReference>
<protein>
    <submittedName>
        <fullName evidence="10">Uncharacterized protein</fullName>
    </submittedName>
</protein>
<feature type="transmembrane region" description="Helical" evidence="7">
    <location>
        <begin position="703"/>
        <end position="724"/>
    </location>
</feature>
<dbReference type="PROSITE" id="PS00211">
    <property type="entry name" value="ABC_TRANSPORTER_1"/>
    <property type="match status" value="1"/>
</dbReference>
<comment type="subcellular location">
    <subcellularLocation>
        <location evidence="1">Membrane</location>
        <topology evidence="1">Multi-pass membrane protein</topology>
    </subcellularLocation>
</comment>
<evidence type="ECO:0000313" key="10">
    <source>
        <dbReference type="EMBL" id="KAG5674743.1"/>
    </source>
</evidence>
<sequence length="728" mass="81423">MNAVEVRAGYKYYGKDKDPKIVLNRINMTVTHGSIYGLLGASGCGKTTLLSCIVGVKFLNEGKITVLGGTPGKMGSGVPGPRVGYMPQEIALTEEFSIKETIYYFGRIYGMSTERIRERYKLLRDLLDLPTGSRQIGHCSGGQQRRVSFAAAMVHEPELLILDEPTVGLDPLLREKIWDFLVETTRTSKLAVIITTHYIEEARQANCIGLMRNGILLAEDSPQSILSKYEVDSLEDAFLQLCVKHGVSDEADENLKQVDTFTSHQEPIEIEKKIDEKPSLVKNEVKRKNSIESNDSETACCSGVGDMDCNKKSLVKNLQITTKRRMKALLAKNFLQMLRQPAGMVFLTCFPIFQLVCFYVAVGGNPIGLKLAIVNDEIQNINDCMNSSLVTTHINNDTCDLNKVSCRFINQINNTVAIKYFYDTFDAAYQDAKKGKVMGVIYFAKNFTQSMADIRDEGRFANEGSFFNAEIQIFMDKSDQQLTFFLEKKLRQTYQEFAQSLMADCNYPVKLGNIPIDFEQPIYGSYDGVYTDYIAPGVVMTMVFFLATLITSTIFITDRLEGVWDRTLVAGISTTELLIAHIITQSTVMLVQCCEIVILAAFIFDTENRGDNFTVIFLLMLLGFSGMLYGLFISIFCDSHTMANFMATGSFYPMIILCGIFWPLEGMSIYLQYIAFLLPFTLPSIAVRNILAKGWSIAHASVIAGYGITVIWIVVLLTLCLIGLKIKK</sequence>
<evidence type="ECO:0000256" key="6">
    <source>
        <dbReference type="ARBA" id="ARBA00023136"/>
    </source>
</evidence>
<evidence type="ECO:0000256" key="4">
    <source>
        <dbReference type="ARBA" id="ARBA00022840"/>
    </source>
</evidence>